<feature type="compositionally biased region" description="Polar residues" evidence="1">
    <location>
        <begin position="91"/>
        <end position="109"/>
    </location>
</feature>
<dbReference type="AlphaFoldDB" id="A0A9Q3D0E2"/>
<comment type="caution">
    <text evidence="2">The sequence shown here is derived from an EMBL/GenBank/DDBJ whole genome shotgun (WGS) entry which is preliminary data.</text>
</comment>
<name>A0A9Q3D0E2_9BASI</name>
<dbReference type="EMBL" id="AVOT02011943">
    <property type="protein sequence ID" value="MBW0493170.1"/>
    <property type="molecule type" value="Genomic_DNA"/>
</dbReference>
<gene>
    <name evidence="2" type="ORF">O181_032885</name>
</gene>
<evidence type="ECO:0000313" key="3">
    <source>
        <dbReference type="Proteomes" id="UP000765509"/>
    </source>
</evidence>
<organism evidence="2 3">
    <name type="scientific">Austropuccinia psidii MF-1</name>
    <dbReference type="NCBI Taxonomy" id="1389203"/>
    <lineage>
        <taxon>Eukaryota</taxon>
        <taxon>Fungi</taxon>
        <taxon>Dikarya</taxon>
        <taxon>Basidiomycota</taxon>
        <taxon>Pucciniomycotina</taxon>
        <taxon>Pucciniomycetes</taxon>
        <taxon>Pucciniales</taxon>
        <taxon>Sphaerophragmiaceae</taxon>
        <taxon>Austropuccinia</taxon>
    </lineage>
</organism>
<reference evidence="2" key="1">
    <citation type="submission" date="2021-03" db="EMBL/GenBank/DDBJ databases">
        <title>Draft genome sequence of rust myrtle Austropuccinia psidii MF-1, a brazilian biotype.</title>
        <authorList>
            <person name="Quecine M.C."/>
            <person name="Pachon D.M.R."/>
            <person name="Bonatelli M.L."/>
            <person name="Correr F.H."/>
            <person name="Franceschini L.M."/>
            <person name="Leite T.F."/>
            <person name="Margarido G.R.A."/>
            <person name="Almeida C.A."/>
            <person name="Ferrarezi J.A."/>
            <person name="Labate C.A."/>
        </authorList>
    </citation>
    <scope>NUCLEOTIDE SEQUENCE</scope>
    <source>
        <strain evidence="2">MF-1</strain>
    </source>
</reference>
<evidence type="ECO:0000313" key="2">
    <source>
        <dbReference type="EMBL" id="MBW0493170.1"/>
    </source>
</evidence>
<proteinExistence type="predicted"/>
<dbReference type="Proteomes" id="UP000765509">
    <property type="component" value="Unassembled WGS sequence"/>
</dbReference>
<evidence type="ECO:0000256" key="1">
    <source>
        <dbReference type="SAM" id="MobiDB-lite"/>
    </source>
</evidence>
<sequence>MAASAVWEVEVGRLPNAVIIYELCMYGKPITLPVMWKDQIFHLELADACSYCGAEEHNNASTCPLKIMLNLARQHDQANTHIIWNLEPKTITSNQGPSNTTNMNVGQSGTSNNFSNNSTNTNMRPWQNRRGGSRGCKRPNTFNRGTH</sequence>
<feature type="compositionally biased region" description="Low complexity" evidence="1">
    <location>
        <begin position="110"/>
        <end position="122"/>
    </location>
</feature>
<accession>A0A9Q3D0E2</accession>
<protein>
    <submittedName>
        <fullName evidence="2">Uncharacterized protein</fullName>
    </submittedName>
</protein>
<feature type="region of interest" description="Disordered" evidence="1">
    <location>
        <begin position="91"/>
        <end position="147"/>
    </location>
</feature>
<keyword evidence="3" id="KW-1185">Reference proteome</keyword>